<reference evidence="1 2" key="2">
    <citation type="journal article" date="2012" name="J. Bacteriol.">
        <title>Genome Sequence of Edwardsiella ictaluri 93-146, a Strain Associated with a Natural Channel Catfish Outbreak of Enteric Septicemia of Catfish.</title>
        <authorList>
            <person name="Williams M.L."/>
            <person name="Gillaspy A.F."/>
            <person name="Dyer D.W."/>
            <person name="Thune R.L."/>
            <person name="Waldbieser G.C."/>
            <person name="Schuster S.C."/>
            <person name="Gipson J."/>
            <person name="Zaitshik J."/>
            <person name="Landry C."/>
            <person name="Banes M.M."/>
            <person name="Lawrence M.L."/>
        </authorList>
    </citation>
    <scope>NUCLEOTIDE SEQUENCE [LARGE SCALE GENOMIC DNA]</scope>
    <source>
        <strain evidence="1 2">93-146</strain>
    </source>
</reference>
<protein>
    <submittedName>
        <fullName evidence="1">Uncharacterized protein</fullName>
    </submittedName>
</protein>
<dbReference type="EMBL" id="CP001600">
    <property type="protein sequence ID" value="ACR69102.1"/>
    <property type="molecule type" value="Genomic_DNA"/>
</dbReference>
<organism evidence="1 2">
    <name type="scientific">Edwardsiella ictaluri (strain 93-146)</name>
    <dbReference type="NCBI Taxonomy" id="634503"/>
    <lineage>
        <taxon>Bacteria</taxon>
        <taxon>Pseudomonadati</taxon>
        <taxon>Pseudomonadota</taxon>
        <taxon>Gammaproteobacteria</taxon>
        <taxon>Enterobacterales</taxon>
        <taxon>Hafniaceae</taxon>
        <taxon>Edwardsiella</taxon>
    </lineage>
</organism>
<reference evidence="2" key="1">
    <citation type="submission" date="2009-03" db="EMBL/GenBank/DDBJ databases">
        <title>Complete genome sequence of Edwardsiella ictaluri 93-146.</title>
        <authorList>
            <person name="Williams M.L."/>
            <person name="Gillaspy A.F."/>
            <person name="Dyer D.W."/>
            <person name="Thune R.L."/>
            <person name="Waldbieser G.C."/>
            <person name="Schuster S.C."/>
            <person name="Gipson J."/>
            <person name="Zaitshik J."/>
            <person name="Landry C."/>
            <person name="Lawrence M.L."/>
        </authorList>
    </citation>
    <scope>NUCLEOTIDE SEQUENCE [LARGE SCALE GENOMIC DNA]</scope>
    <source>
        <strain evidence="2">93-146</strain>
    </source>
</reference>
<dbReference type="HOGENOM" id="CLU_3308751_0_0_6"/>
<evidence type="ECO:0000313" key="2">
    <source>
        <dbReference type="Proteomes" id="UP000001485"/>
    </source>
</evidence>
<dbReference type="AlphaFoldDB" id="C5B886"/>
<proteinExistence type="predicted"/>
<sequence length="39" mass="4389">MDGVACMVRITAANASRNYVAPTLQGREELRRRSCCYIL</sequence>
<evidence type="ECO:0000313" key="1">
    <source>
        <dbReference type="EMBL" id="ACR69102.1"/>
    </source>
</evidence>
<accession>C5B886</accession>
<name>C5B886_EDWI9</name>
<gene>
    <name evidence="1" type="ordered locus">NT01EI_1926</name>
</gene>
<dbReference type="KEGG" id="eic:NT01EI_1926"/>
<dbReference type="Proteomes" id="UP000001485">
    <property type="component" value="Chromosome"/>
</dbReference>